<gene>
    <name evidence="9" type="ORF">MBESOW_P0134</name>
</gene>
<sequence length="460" mass="49242">MMLLSALRKVDLCAHQRDGVGTIVKRGSPMSFSRRLLPFLLSGMLAAPVPALAGGFYLQEQSPKETGRALSGGAAAGDDPSTIYFNPSAMTQLPGIQTSVGGVILSATAQQSNRGSSRSVPGLPVSVPVTGNDGGNPFAKVIPIPSFYATAQVSDRLWLGLGVNAPFGLKLDYDESYFGRYDSLHTDLKTYNIQPSAAYKLTDNLSIGGGVDVQYVKVKLTNALPQLSPLLADGHASVEGDDLSVGWNAGLFYTTGDTNFGVHYRSRMTHNLKGDQTISGLVGPLATANGTFDANAPLELPDIVTVSMMHRLTPKLRAMLTARWYNWSVFRAITINTATGASVKEMHYHDSYSVSAGGEYDVSDRLTLRAGTMFDRTPTNPQFLTTRVPDGDRVWLSGGATWNMSSAMALNLSYAHTFVEKANIIRPDHYYPAPATVTTTTLSSASGNADQLAASLTVRF</sequence>
<keyword evidence="6 8" id="KW-0472">Membrane</keyword>
<dbReference type="Gene3D" id="2.40.160.60">
    <property type="entry name" value="Outer membrane protein transport protein (OMPP1/FadL/TodX)"/>
    <property type="match status" value="1"/>
</dbReference>
<evidence type="ECO:0000256" key="3">
    <source>
        <dbReference type="ARBA" id="ARBA00022452"/>
    </source>
</evidence>
<dbReference type="GO" id="GO:0009279">
    <property type="term" value="C:cell outer membrane"/>
    <property type="evidence" value="ECO:0007669"/>
    <property type="project" value="UniProtKB-SubCell"/>
</dbReference>
<evidence type="ECO:0000256" key="6">
    <source>
        <dbReference type="ARBA" id="ARBA00023136"/>
    </source>
</evidence>
<reference evidence="9 10" key="1">
    <citation type="submission" date="2014-12" db="EMBL/GenBank/DDBJ databases">
        <title>Whole genome sequencing of Sphingobium xenophagum OW59.</title>
        <authorList>
            <person name="Ohta Y."/>
            <person name="Nishi S."/>
            <person name="Hatada Y."/>
        </authorList>
    </citation>
    <scope>NUCLEOTIDE SEQUENCE [LARGE SCALE GENOMIC DNA]</scope>
    <source>
        <strain evidence="9 10">OW59</strain>
    </source>
</reference>
<proteinExistence type="inferred from homology"/>
<keyword evidence="10" id="KW-1185">Reference proteome</keyword>
<dbReference type="Pfam" id="PF03349">
    <property type="entry name" value="Toluene_X"/>
    <property type="match status" value="1"/>
</dbReference>
<evidence type="ECO:0000256" key="4">
    <source>
        <dbReference type="ARBA" id="ARBA00022692"/>
    </source>
</evidence>
<evidence type="ECO:0000256" key="8">
    <source>
        <dbReference type="SAM" id="Phobius"/>
    </source>
</evidence>
<keyword evidence="5" id="KW-0732">Signal</keyword>
<keyword evidence="3" id="KW-1134">Transmembrane beta strand</keyword>
<organism evidence="9 10">
    <name type="scientific">Sphingobium xenophagum</name>
    <dbReference type="NCBI Taxonomy" id="121428"/>
    <lineage>
        <taxon>Bacteria</taxon>
        <taxon>Pseudomonadati</taxon>
        <taxon>Pseudomonadota</taxon>
        <taxon>Alphaproteobacteria</taxon>
        <taxon>Sphingomonadales</taxon>
        <taxon>Sphingomonadaceae</taxon>
        <taxon>Sphingobium</taxon>
    </lineage>
</organism>
<evidence type="ECO:0000313" key="9">
    <source>
        <dbReference type="EMBL" id="GBH28881.1"/>
    </source>
</evidence>
<dbReference type="STRING" id="1192759.GCA_000277525_02322"/>
<evidence type="ECO:0000256" key="5">
    <source>
        <dbReference type="ARBA" id="ARBA00022729"/>
    </source>
</evidence>
<dbReference type="InterPro" id="IPR005017">
    <property type="entry name" value="OMPP1/FadL/TodX"/>
</dbReference>
<comment type="subcellular location">
    <subcellularLocation>
        <location evidence="1">Cell outer membrane</location>
        <topology evidence="1">Multi-pass membrane protein</topology>
    </subcellularLocation>
</comment>
<dbReference type="Proteomes" id="UP000290975">
    <property type="component" value="Unassembled WGS sequence"/>
</dbReference>
<evidence type="ECO:0000256" key="1">
    <source>
        <dbReference type="ARBA" id="ARBA00004571"/>
    </source>
</evidence>
<evidence type="ECO:0000256" key="7">
    <source>
        <dbReference type="ARBA" id="ARBA00023237"/>
    </source>
</evidence>
<protein>
    <submittedName>
        <fullName evidence="9">Long-chain fatty acid transport protein</fullName>
    </submittedName>
</protein>
<dbReference type="SUPFAM" id="SSF56935">
    <property type="entry name" value="Porins"/>
    <property type="match status" value="1"/>
</dbReference>
<name>A0A401IWU1_SPHXE</name>
<evidence type="ECO:0000256" key="2">
    <source>
        <dbReference type="ARBA" id="ARBA00008163"/>
    </source>
</evidence>
<comment type="similarity">
    <text evidence="2">Belongs to the OmpP1/FadL family.</text>
</comment>
<feature type="transmembrane region" description="Helical" evidence="8">
    <location>
        <begin position="36"/>
        <end position="58"/>
    </location>
</feature>
<keyword evidence="8" id="KW-1133">Transmembrane helix</keyword>
<comment type="caution">
    <text evidence="9">The sequence shown here is derived from an EMBL/GenBank/DDBJ whole genome shotgun (WGS) entry which is preliminary data.</text>
</comment>
<dbReference type="PANTHER" id="PTHR35093">
    <property type="entry name" value="OUTER MEMBRANE PROTEIN NMB0088-RELATED"/>
    <property type="match status" value="1"/>
</dbReference>
<dbReference type="AlphaFoldDB" id="A0A401IWU1"/>
<evidence type="ECO:0000313" key="10">
    <source>
        <dbReference type="Proteomes" id="UP000290975"/>
    </source>
</evidence>
<dbReference type="PANTHER" id="PTHR35093:SF8">
    <property type="entry name" value="OUTER MEMBRANE PROTEIN NMB0088-RELATED"/>
    <property type="match status" value="1"/>
</dbReference>
<dbReference type="EMBL" id="BBQY01000001">
    <property type="protein sequence ID" value="GBH28881.1"/>
    <property type="molecule type" value="Genomic_DNA"/>
</dbReference>
<keyword evidence="7" id="KW-0998">Cell outer membrane</keyword>
<accession>A0A401IWU1</accession>
<keyword evidence="4 8" id="KW-0812">Transmembrane</keyword>
<dbReference type="GO" id="GO:0015483">
    <property type="term" value="F:long-chain fatty acid transporting porin activity"/>
    <property type="evidence" value="ECO:0007669"/>
    <property type="project" value="TreeGrafter"/>
</dbReference>